<protein>
    <submittedName>
        <fullName evidence="1">Uncharacterized protein</fullName>
    </submittedName>
</protein>
<evidence type="ECO:0000313" key="2">
    <source>
        <dbReference type="Proteomes" id="UP000054988"/>
    </source>
</evidence>
<reference evidence="1 2" key="1">
    <citation type="submission" date="2015-12" db="EMBL/GenBank/DDBJ databases">
        <title>Draft genome sequence of Moniliophthora roreri, the causal agent of frosty pod rot of cacao.</title>
        <authorList>
            <person name="Aime M.C."/>
            <person name="Diaz-Valderrama J.R."/>
            <person name="Kijpornyongpan T."/>
            <person name="Phillips-Mora W."/>
        </authorList>
    </citation>
    <scope>NUCLEOTIDE SEQUENCE [LARGE SCALE GENOMIC DNA]</scope>
    <source>
        <strain evidence="1 2">MCA 2952</strain>
    </source>
</reference>
<proteinExistence type="predicted"/>
<dbReference type="AlphaFoldDB" id="A0A0W0FI43"/>
<dbReference type="EMBL" id="LATX01001944">
    <property type="protein sequence ID" value="KTB35974.1"/>
    <property type="molecule type" value="Genomic_DNA"/>
</dbReference>
<name>A0A0W0FI43_MONRR</name>
<sequence>MLPYKYINKAKQPATFQAAGNELVMVSKTPFFFSGNTTPTEKLHRLADLDNIVVFF</sequence>
<dbReference type="Proteomes" id="UP000054988">
    <property type="component" value="Unassembled WGS sequence"/>
</dbReference>
<comment type="caution">
    <text evidence="1">The sequence shown here is derived from an EMBL/GenBank/DDBJ whole genome shotgun (WGS) entry which is preliminary data.</text>
</comment>
<organism evidence="1 2">
    <name type="scientific">Moniliophthora roreri</name>
    <name type="common">Frosty pod rot fungus</name>
    <name type="synonym">Monilia roreri</name>
    <dbReference type="NCBI Taxonomy" id="221103"/>
    <lineage>
        <taxon>Eukaryota</taxon>
        <taxon>Fungi</taxon>
        <taxon>Dikarya</taxon>
        <taxon>Basidiomycota</taxon>
        <taxon>Agaricomycotina</taxon>
        <taxon>Agaricomycetes</taxon>
        <taxon>Agaricomycetidae</taxon>
        <taxon>Agaricales</taxon>
        <taxon>Marasmiineae</taxon>
        <taxon>Marasmiaceae</taxon>
        <taxon>Moniliophthora</taxon>
    </lineage>
</organism>
<accession>A0A0W0FI43</accession>
<evidence type="ECO:0000313" key="1">
    <source>
        <dbReference type="EMBL" id="KTB35974.1"/>
    </source>
</evidence>
<gene>
    <name evidence="1" type="ORF">WG66_11447</name>
</gene>